<dbReference type="RefSeq" id="WP_160593052.1">
    <property type="nucleotide sequence ID" value="NZ_CP047895.1"/>
</dbReference>
<dbReference type="Proteomes" id="UP000464468">
    <property type="component" value="Chromosome"/>
</dbReference>
<accession>A0A7Z2S8W8</accession>
<evidence type="ECO:0000256" key="1">
    <source>
        <dbReference type="SAM" id="Phobius"/>
    </source>
</evidence>
<dbReference type="InterPro" id="IPR036596">
    <property type="entry name" value="Cyt-C_aa3_sf"/>
</dbReference>
<gene>
    <name evidence="3" type="ORF">GVO57_10190</name>
</gene>
<name>A0A7Z2S8W8_9SPHN</name>
<sequence>MAINGDIHAQQKTYSGFIGMVKWGSVLVAIVTAVVVGLVAG</sequence>
<dbReference type="Pfam" id="PF07835">
    <property type="entry name" value="COX4_pro_2"/>
    <property type="match status" value="1"/>
</dbReference>
<dbReference type="Gene3D" id="1.20.5.160">
    <property type="entry name" value="Bacterial aa3 type cytochrome c oxidase subunit IV"/>
    <property type="match status" value="1"/>
</dbReference>
<proteinExistence type="predicted"/>
<evidence type="ECO:0000259" key="2">
    <source>
        <dbReference type="Pfam" id="PF07835"/>
    </source>
</evidence>
<keyword evidence="4" id="KW-1185">Reference proteome</keyword>
<dbReference type="KEGG" id="schy:GVO57_10190"/>
<dbReference type="EMBL" id="CP047895">
    <property type="protein sequence ID" value="QHL91122.1"/>
    <property type="molecule type" value="Genomic_DNA"/>
</dbReference>
<keyword evidence="1" id="KW-0472">Membrane</keyword>
<feature type="transmembrane region" description="Helical" evidence="1">
    <location>
        <begin position="20"/>
        <end position="40"/>
    </location>
</feature>
<dbReference type="SUPFAM" id="SSF81469">
    <property type="entry name" value="Bacterial aa3 type cytochrome c oxidase subunit IV"/>
    <property type="match status" value="1"/>
</dbReference>
<dbReference type="AlphaFoldDB" id="A0A7Z2S8W8"/>
<evidence type="ECO:0000313" key="4">
    <source>
        <dbReference type="Proteomes" id="UP000464468"/>
    </source>
</evidence>
<keyword evidence="1" id="KW-1133">Transmembrane helix</keyword>
<feature type="domain" description="Cytochrome c oxidase subunit IV bacterial aa3 type" evidence="2">
    <location>
        <begin position="6"/>
        <end position="32"/>
    </location>
</feature>
<evidence type="ECO:0000313" key="3">
    <source>
        <dbReference type="EMBL" id="QHL91122.1"/>
    </source>
</evidence>
<protein>
    <submittedName>
        <fullName evidence="3">Aa3-type cytochrome c oxidase subunit IV</fullName>
    </submittedName>
</protein>
<dbReference type="InterPro" id="IPR012422">
    <property type="entry name" value="Cyt_c_oxidase_su4_bac-aa3"/>
</dbReference>
<reference evidence="3 4" key="1">
    <citation type="submission" date="2020-01" db="EMBL/GenBank/DDBJ databases">
        <title>Sphingomonas sp. C33 whole genome sequece.</title>
        <authorList>
            <person name="Park C."/>
        </authorList>
    </citation>
    <scope>NUCLEOTIDE SEQUENCE [LARGE SCALE GENOMIC DNA]</scope>
    <source>
        <strain evidence="3 4">C33</strain>
    </source>
</reference>
<organism evidence="3 4">
    <name type="scientific">Sphingomonas changnyeongensis</name>
    <dbReference type="NCBI Taxonomy" id="2698679"/>
    <lineage>
        <taxon>Bacteria</taxon>
        <taxon>Pseudomonadati</taxon>
        <taxon>Pseudomonadota</taxon>
        <taxon>Alphaproteobacteria</taxon>
        <taxon>Sphingomonadales</taxon>
        <taxon>Sphingomonadaceae</taxon>
        <taxon>Sphingomonas</taxon>
    </lineage>
</organism>
<keyword evidence="1" id="KW-0812">Transmembrane</keyword>